<sequence>MNIPMLKKGDIILVLILVFGILLAVISRNDSDESRISWNNANDPGREEVLAIIKQDDRLIRTVNLSKLKKREVIRLPGQFNEFIVADQKKICFMSADCPDRLCVKAGWISKPGQLAVCLHNRAMIKIVKKGDKELEGITK</sequence>
<proteinExistence type="predicted"/>
<name>A0A1V4SEK7_RUMHU</name>
<dbReference type="Pfam" id="PF07009">
    <property type="entry name" value="NusG_II"/>
    <property type="match status" value="1"/>
</dbReference>
<protein>
    <submittedName>
        <fullName evidence="1">Uncharacterized protein</fullName>
    </submittedName>
</protein>
<accession>A0A1V4SEK7</accession>
<dbReference type="EMBL" id="MZGX01000030">
    <property type="protein sequence ID" value="OPX42342.1"/>
    <property type="molecule type" value="Genomic_DNA"/>
</dbReference>
<evidence type="ECO:0000313" key="2">
    <source>
        <dbReference type="Proteomes" id="UP000191554"/>
    </source>
</evidence>
<dbReference type="Gene3D" id="2.60.320.10">
    <property type="entry name" value="N-utilization substance G protein NusG, insert domain"/>
    <property type="match status" value="1"/>
</dbReference>
<keyword evidence="2" id="KW-1185">Reference proteome</keyword>
<dbReference type="CDD" id="cd09846">
    <property type="entry name" value="DUF1312"/>
    <property type="match status" value="1"/>
</dbReference>
<gene>
    <name evidence="1" type="ORF">CLHUN_37600</name>
</gene>
<evidence type="ECO:0000313" key="1">
    <source>
        <dbReference type="EMBL" id="OPX42342.1"/>
    </source>
</evidence>
<organism evidence="1 2">
    <name type="scientific">Ruminiclostridium hungatei</name>
    <name type="common">Clostridium hungatei</name>
    <dbReference type="NCBI Taxonomy" id="48256"/>
    <lineage>
        <taxon>Bacteria</taxon>
        <taxon>Bacillati</taxon>
        <taxon>Bacillota</taxon>
        <taxon>Clostridia</taxon>
        <taxon>Eubacteriales</taxon>
        <taxon>Oscillospiraceae</taxon>
        <taxon>Ruminiclostridium</taxon>
    </lineage>
</organism>
<dbReference type="STRING" id="48256.CLHUN_37600"/>
<dbReference type="AlphaFoldDB" id="A0A1V4SEK7"/>
<reference evidence="1 2" key="1">
    <citation type="submission" date="2017-03" db="EMBL/GenBank/DDBJ databases">
        <title>Genome sequence of Clostridium hungatei DSM 14427.</title>
        <authorList>
            <person name="Poehlein A."/>
            <person name="Daniel R."/>
        </authorList>
    </citation>
    <scope>NUCLEOTIDE SEQUENCE [LARGE SCALE GENOMIC DNA]</scope>
    <source>
        <strain evidence="1 2">DSM 14427</strain>
    </source>
</reference>
<dbReference type="Proteomes" id="UP000191554">
    <property type="component" value="Unassembled WGS sequence"/>
</dbReference>
<comment type="caution">
    <text evidence="1">The sequence shown here is derived from an EMBL/GenBank/DDBJ whole genome shotgun (WGS) entry which is preliminary data.</text>
</comment>
<dbReference type="InterPro" id="IPR038690">
    <property type="entry name" value="NusG_2_sf"/>
</dbReference>